<dbReference type="AlphaFoldDB" id="A0A674EGL4"/>
<evidence type="ECO:0000256" key="1">
    <source>
        <dbReference type="ARBA" id="ARBA00004253"/>
    </source>
</evidence>
<sequence>MAMRELVEGECGGANPLMKLTGHMTQEGGAWRHRSTPTIPPTPIEIATEEELVNEFMQQAPPRPPHSFDMGQLLEEMQQIDQQSYRQAPQRAPGVAALALSGDWTSEFLSGADAAAATSSGQAGLGDPADADWTREFITDGTDPGRWAEEYLEQSEEKLWLGDLGEREQEWTKEYLPGDELKQTANELVAKVNDPKLQNTEVSVESAESWVDEFATAGPDFQQAKAAVESDVDFWEKLQQEWEEMAKRDAESHPWLSDFDQMLSSSYDKGYQFEEDNPYMSHQDPLAEGVRRMEAGDIPGAVRLFESAVQREPDNQLAWQYLGTCQAENEQEFAAISALRRCIELKKDNLTALMALAVSFTNESLHRQACETLRDWLRHNPAYRPVLEQSEREREKDGGTRERERFGSLLPESLFTEVQSLFLSAANSDPARVDPQLQCGLGVLFNLSGEYDKAVDCFTAALSVTPQDYLLWNKLGATLANGSRSEEAVAAYRRALELQPGFIRSRYNLGISCVNLGAHREAVEHFLEALSLQRQASGEGETVSASRAPGGAAATMMSDNIWSTLRMALSMMGESSLYAAADRRDLDTLVSYFCQREGEAGGE</sequence>
<keyword evidence="21" id="KW-1185">Reference proteome</keyword>
<dbReference type="GO" id="GO:0016560">
    <property type="term" value="P:protein import into peroxisome matrix, docking"/>
    <property type="evidence" value="ECO:0007669"/>
    <property type="project" value="TreeGrafter"/>
</dbReference>
<evidence type="ECO:0000256" key="6">
    <source>
        <dbReference type="ARBA" id="ARBA00022490"/>
    </source>
</evidence>
<dbReference type="Ensembl" id="ENSSTUT00000114718.1">
    <property type="protein sequence ID" value="ENSSTUP00000107059.1"/>
    <property type="gene ID" value="ENSSTUG00000047612.1"/>
</dbReference>
<evidence type="ECO:0000313" key="20">
    <source>
        <dbReference type="Ensembl" id="ENSSTUP00000107059.1"/>
    </source>
</evidence>
<dbReference type="GO" id="GO:0005782">
    <property type="term" value="C:peroxisomal matrix"/>
    <property type="evidence" value="ECO:0007669"/>
    <property type="project" value="UniProtKB-SubCell"/>
</dbReference>
<dbReference type="PROSITE" id="PS50005">
    <property type="entry name" value="TPR"/>
    <property type="match status" value="2"/>
</dbReference>
<keyword evidence="12" id="KW-0882">Thioester bond</keyword>
<dbReference type="InterPro" id="IPR019734">
    <property type="entry name" value="TPR_rpt"/>
</dbReference>
<proteinExistence type="inferred from homology"/>
<reference evidence="20" key="2">
    <citation type="submission" date="2025-09" db="UniProtKB">
        <authorList>
            <consortium name="Ensembl"/>
        </authorList>
    </citation>
    <scope>IDENTIFICATION</scope>
</reference>
<dbReference type="FunFam" id="1.25.40.10:FF:000034">
    <property type="entry name" value="Peroxisomal biogenesis factor 5 isoform 1"/>
    <property type="match status" value="1"/>
</dbReference>
<evidence type="ECO:0000256" key="9">
    <source>
        <dbReference type="ARBA" id="ARBA00022803"/>
    </source>
</evidence>
<evidence type="ECO:0000256" key="5">
    <source>
        <dbReference type="ARBA" id="ARBA00022448"/>
    </source>
</evidence>
<comment type="subcellular location">
    <subcellularLocation>
        <location evidence="2">Cytoplasm</location>
        <location evidence="2">Cytosol</location>
    </subcellularLocation>
    <subcellularLocation>
        <location evidence="1">Peroxisome matrix</location>
    </subcellularLocation>
</comment>
<keyword evidence="11" id="KW-0653">Protein transport</keyword>
<dbReference type="GO" id="GO:0005052">
    <property type="term" value="F:peroxisome matrix targeting signal-1 binding"/>
    <property type="evidence" value="ECO:0007669"/>
    <property type="project" value="TreeGrafter"/>
</dbReference>
<comment type="function">
    <text evidence="18">Receptor that mediates peroxisomal import of proteins containing a C-terminal PTS1-type tripeptide peroxisomal targeting signal (SKL-type). Binds to cargo proteins containing a PTS1 peroxisomal targeting signal in the cytosol, and translocates them into the peroxisome matrix by passing through the PEX13-PEX14 docking complex along with cargo proteins. PEX5 receptor is then retrotranslocated into the cytosol, leading to release of bound cargo in the peroxisome matrix, and reset for a subsequent peroxisome import cycle.</text>
</comment>
<dbReference type="PANTHER" id="PTHR10130:SF2">
    <property type="entry name" value="PEROXISOMAL TARGETING SIGNAL 1 RECEPTOR"/>
    <property type="match status" value="1"/>
</dbReference>
<dbReference type="GO" id="GO:0005778">
    <property type="term" value="C:peroxisomal membrane"/>
    <property type="evidence" value="ECO:0007669"/>
    <property type="project" value="TreeGrafter"/>
</dbReference>
<keyword evidence="8" id="KW-0677">Repeat</keyword>
<dbReference type="InterPro" id="IPR011990">
    <property type="entry name" value="TPR-like_helical_dom_sf"/>
</dbReference>
<name>A0A674EGL4_SALTR</name>
<keyword evidence="14" id="KW-0576">Peroxisome</keyword>
<evidence type="ECO:0000256" key="3">
    <source>
        <dbReference type="ARBA" id="ARBA00005348"/>
    </source>
</evidence>
<evidence type="ECO:0000256" key="18">
    <source>
        <dbReference type="ARBA" id="ARBA00046106"/>
    </source>
</evidence>
<organism evidence="20 21">
    <name type="scientific">Salmo trutta</name>
    <name type="common">Brown trout</name>
    <dbReference type="NCBI Taxonomy" id="8032"/>
    <lineage>
        <taxon>Eukaryota</taxon>
        <taxon>Metazoa</taxon>
        <taxon>Chordata</taxon>
        <taxon>Craniata</taxon>
        <taxon>Vertebrata</taxon>
        <taxon>Euteleostomi</taxon>
        <taxon>Actinopterygii</taxon>
        <taxon>Neopterygii</taxon>
        <taxon>Teleostei</taxon>
        <taxon>Protacanthopterygii</taxon>
        <taxon>Salmoniformes</taxon>
        <taxon>Salmonidae</taxon>
        <taxon>Salmoninae</taxon>
        <taxon>Salmo</taxon>
    </lineage>
</organism>
<evidence type="ECO:0000256" key="15">
    <source>
        <dbReference type="ARBA" id="ARBA00030232"/>
    </source>
</evidence>
<reference evidence="20" key="1">
    <citation type="submission" date="2025-08" db="UniProtKB">
        <authorList>
            <consortium name="Ensembl"/>
        </authorList>
    </citation>
    <scope>IDENTIFICATION</scope>
</reference>
<evidence type="ECO:0000256" key="17">
    <source>
        <dbReference type="ARBA" id="ARBA00046072"/>
    </source>
</evidence>
<evidence type="ECO:0000256" key="16">
    <source>
        <dbReference type="ARBA" id="ARBA00032505"/>
    </source>
</evidence>
<feature type="repeat" description="TPR" evidence="19">
    <location>
        <begin position="469"/>
        <end position="502"/>
    </location>
</feature>
<accession>A0A674EGL4</accession>
<evidence type="ECO:0000256" key="12">
    <source>
        <dbReference type="ARBA" id="ARBA00022966"/>
    </source>
</evidence>
<protein>
    <recommendedName>
        <fullName evidence="4">Peroxisomal targeting signal 1 receptor</fullName>
    </recommendedName>
    <alternativeName>
        <fullName evidence="15">PTS1-BP</fullName>
    </alternativeName>
    <alternativeName>
        <fullName evidence="16">Peroxin-5</fullName>
    </alternativeName>
</protein>
<evidence type="ECO:0000256" key="19">
    <source>
        <dbReference type="PROSITE-ProRule" id="PRU00339"/>
    </source>
</evidence>
<dbReference type="Pfam" id="PF13432">
    <property type="entry name" value="TPR_16"/>
    <property type="match status" value="2"/>
</dbReference>
<dbReference type="Proteomes" id="UP000472277">
    <property type="component" value="Chromosome 37"/>
</dbReference>
<dbReference type="SMART" id="SM00028">
    <property type="entry name" value="TPR"/>
    <property type="match status" value="4"/>
</dbReference>
<evidence type="ECO:0000256" key="11">
    <source>
        <dbReference type="ARBA" id="ARBA00022927"/>
    </source>
</evidence>
<evidence type="ECO:0000256" key="14">
    <source>
        <dbReference type="ARBA" id="ARBA00023140"/>
    </source>
</evidence>
<dbReference type="Gene3D" id="1.25.40.10">
    <property type="entry name" value="Tetratricopeptide repeat domain"/>
    <property type="match status" value="1"/>
</dbReference>
<evidence type="ECO:0000256" key="7">
    <source>
        <dbReference type="ARBA" id="ARBA00022499"/>
    </source>
</evidence>
<comment type="similarity">
    <text evidence="3">Belongs to the peroxisomal targeting signal receptor family.</text>
</comment>
<keyword evidence="6" id="KW-0963">Cytoplasm</keyword>
<keyword evidence="5" id="KW-0813">Transport</keyword>
<keyword evidence="9 19" id="KW-0802">TPR repeat</keyword>
<keyword evidence="10" id="KW-0832">Ubl conjugation</keyword>
<keyword evidence="7" id="KW-1017">Isopeptide bond</keyword>
<evidence type="ECO:0000256" key="4">
    <source>
        <dbReference type="ARBA" id="ARBA00018416"/>
    </source>
</evidence>
<dbReference type="InterPro" id="IPR024111">
    <property type="entry name" value="PEX5/PEX5L"/>
</dbReference>
<dbReference type="Pfam" id="PF13181">
    <property type="entry name" value="TPR_8"/>
    <property type="match status" value="1"/>
</dbReference>
<evidence type="ECO:0000313" key="21">
    <source>
        <dbReference type="Proteomes" id="UP000472277"/>
    </source>
</evidence>
<dbReference type="SUPFAM" id="SSF48452">
    <property type="entry name" value="TPR-like"/>
    <property type="match status" value="1"/>
</dbReference>
<comment type="function">
    <text evidence="17">In addition to promoting peroxisomal translocation of proteins containing a PTS1 peroxisomal targeting signal, mediates peroxisomal import of proteins containing a C-terminal PTS2-type peroxisomal targeting signal via its interaction with PEX7. Interaction with PEX7 only takes place when PEX7 is associated with cargo proteins containing a PTS2 peroxisomal targeting signal. PEX7 along with PTS2-containing cargo proteins are then translocated through the PEX13-PEX14 docking complex together with PEX5.</text>
</comment>
<evidence type="ECO:0000256" key="8">
    <source>
        <dbReference type="ARBA" id="ARBA00022737"/>
    </source>
</evidence>
<evidence type="ECO:0000256" key="2">
    <source>
        <dbReference type="ARBA" id="ARBA00004514"/>
    </source>
</evidence>
<keyword evidence="13" id="KW-0811">Translocation</keyword>
<dbReference type="GeneTree" id="ENSGT00940000156605"/>
<gene>
    <name evidence="20" type="primary">PEX5</name>
    <name evidence="20" type="synonym">LOC115177276</name>
</gene>
<dbReference type="PANTHER" id="PTHR10130">
    <property type="entry name" value="PEROXISOMAL TARGETING SIGNAL 1 RECEPTOR PEX5"/>
    <property type="match status" value="1"/>
</dbReference>
<dbReference type="GO" id="GO:0005829">
    <property type="term" value="C:cytosol"/>
    <property type="evidence" value="ECO:0007669"/>
    <property type="project" value="UniProtKB-SubCell"/>
</dbReference>
<evidence type="ECO:0000256" key="13">
    <source>
        <dbReference type="ARBA" id="ARBA00023010"/>
    </source>
</evidence>
<feature type="repeat" description="TPR" evidence="19">
    <location>
        <begin position="435"/>
        <end position="468"/>
    </location>
</feature>
<evidence type="ECO:0000256" key="10">
    <source>
        <dbReference type="ARBA" id="ARBA00022843"/>
    </source>
</evidence>